<dbReference type="Pfam" id="PF23598">
    <property type="entry name" value="LRR_14"/>
    <property type="match status" value="1"/>
</dbReference>
<comment type="subcellular location">
    <subcellularLocation>
        <location evidence="1">Membrane</location>
        <topology evidence="1">Single-pass type I membrane protein</topology>
    </subcellularLocation>
</comment>
<evidence type="ECO:0000313" key="13">
    <source>
        <dbReference type="Proteomes" id="UP001187192"/>
    </source>
</evidence>
<dbReference type="GO" id="GO:0004674">
    <property type="term" value="F:protein serine/threonine kinase activity"/>
    <property type="evidence" value="ECO:0007669"/>
    <property type="project" value="UniProtKB-EC"/>
</dbReference>
<dbReference type="PROSITE" id="PS50011">
    <property type="entry name" value="PROTEIN_KINASE_DOM"/>
    <property type="match status" value="1"/>
</dbReference>
<keyword evidence="8" id="KW-0675">Receptor</keyword>
<evidence type="ECO:0000256" key="10">
    <source>
        <dbReference type="SAM" id="SignalP"/>
    </source>
</evidence>
<comment type="caution">
    <text evidence="12">The sequence shown here is derived from an EMBL/GenBank/DDBJ whole genome shotgun (WGS) entry which is preliminary data.</text>
</comment>
<dbReference type="Gene3D" id="3.30.200.20">
    <property type="entry name" value="Phosphorylase Kinase, domain 1"/>
    <property type="match status" value="1"/>
</dbReference>
<keyword evidence="13" id="KW-1185">Reference proteome</keyword>
<gene>
    <name evidence="12" type="ORF">TIFTF001_028290</name>
</gene>
<evidence type="ECO:0000256" key="9">
    <source>
        <dbReference type="ARBA" id="ARBA00023180"/>
    </source>
</evidence>
<dbReference type="InterPro" id="IPR051824">
    <property type="entry name" value="LRR_Rcpt-Like_S/T_Kinase"/>
</dbReference>
<dbReference type="Proteomes" id="UP001187192">
    <property type="component" value="Unassembled WGS sequence"/>
</dbReference>
<dbReference type="InterPro" id="IPR055414">
    <property type="entry name" value="LRR_R13L4/SHOC2-like"/>
</dbReference>
<dbReference type="EMBL" id="BTGU01000085">
    <property type="protein sequence ID" value="GMN59200.1"/>
    <property type="molecule type" value="Genomic_DNA"/>
</dbReference>
<organism evidence="12 13">
    <name type="scientific">Ficus carica</name>
    <name type="common">Common fig</name>
    <dbReference type="NCBI Taxonomy" id="3494"/>
    <lineage>
        <taxon>Eukaryota</taxon>
        <taxon>Viridiplantae</taxon>
        <taxon>Streptophyta</taxon>
        <taxon>Embryophyta</taxon>
        <taxon>Tracheophyta</taxon>
        <taxon>Spermatophyta</taxon>
        <taxon>Magnoliopsida</taxon>
        <taxon>eudicotyledons</taxon>
        <taxon>Gunneridae</taxon>
        <taxon>Pentapetalae</taxon>
        <taxon>rosids</taxon>
        <taxon>fabids</taxon>
        <taxon>Rosales</taxon>
        <taxon>Moraceae</taxon>
        <taxon>Ficeae</taxon>
        <taxon>Ficus</taxon>
    </lineage>
</organism>
<sequence>MAKPLLLHILLMGFLLVNLSNQLQLSETKSLLKIQELLNNPSALSSLNIARDFCEIEPTSSFTLVCYDGAITQLHIIGNNGFPSLPQNFSIHSFFSALVEFSSLKVLSLVSLGLWGPVPGNVGHLSSLEILNVSSNYFNGDIPLEILLLRNLQTLVLDHNNFTGQVPFWLSSLPFLTVLSFKHNLLSGSLPNSLGTLQNLRVLTLSENYLFGQVPDLSKLRNLQVLDLEDNKFGPHFPGLPRKLVTLVLRNNKFRVGIPEELGSFYLLQKLDISLNGFVGPFSPSLLSLPSIRYLDISGNKFTGVLLQNMSCNADIAFVNLTSNYLVGKLPSCLVSGSKESRVVAMYSGNCLSNDDEKQHPAEFCHNEALAVEVMPRGEKHKRIYGKDNVKKPSTRLITESALTVNTAKMLSNAKCISETMKLGAALPAYRTFALEELKEATNNFDTSTLMGETSNSQMYRGKLSDGTFIAIRSLRMKKRRSPQAYTHHLELISKIRHCHLVSALGHCLEFQLDDSGISRIFLVFEFAPNGTLRDFISAPRGQKLNWGQRIAAAIGVAKGIQFLHTGMVPGIYSNNVKIKNVLMDHNLHVKISSYNLPLLAENIGTVSSVVSSTTPKGSTQDWERHEDKHDVYDIGVILLEIILGRPVVFYHEVGALKDLLRVSITTDDTGRRSIVDPVVHKQCSDESLKTMMEICVRCLSNEPVDRPSIEDILWTLQFAAQVQDLGTGDSMNSIESHVSLP</sequence>
<evidence type="ECO:0000256" key="5">
    <source>
        <dbReference type="ARBA" id="ARBA00022737"/>
    </source>
</evidence>
<dbReference type="PANTHER" id="PTHR48006">
    <property type="entry name" value="LEUCINE-RICH REPEAT-CONTAINING PROTEIN DDB_G0281931-RELATED"/>
    <property type="match status" value="1"/>
</dbReference>
<accession>A0AA88DQ70</accession>
<dbReference type="Gene3D" id="3.80.10.10">
    <property type="entry name" value="Ribonuclease Inhibitor"/>
    <property type="match status" value="2"/>
</dbReference>
<evidence type="ECO:0000256" key="6">
    <source>
        <dbReference type="ARBA" id="ARBA00022989"/>
    </source>
</evidence>
<dbReference type="AlphaFoldDB" id="A0AA88DQ70"/>
<keyword evidence="3" id="KW-0812">Transmembrane</keyword>
<dbReference type="FunFam" id="3.80.10.10:FF:000383">
    <property type="entry name" value="Leucine-rich repeat receptor protein kinase EMS1"/>
    <property type="match status" value="1"/>
</dbReference>
<keyword evidence="6" id="KW-1133">Transmembrane helix</keyword>
<dbReference type="InterPro" id="IPR001245">
    <property type="entry name" value="Ser-Thr/Tyr_kinase_cat_dom"/>
</dbReference>
<keyword evidence="9" id="KW-0325">Glycoprotein</keyword>
<dbReference type="GO" id="GO:0005524">
    <property type="term" value="F:ATP binding"/>
    <property type="evidence" value="ECO:0007669"/>
    <property type="project" value="InterPro"/>
</dbReference>
<evidence type="ECO:0000256" key="7">
    <source>
        <dbReference type="ARBA" id="ARBA00023136"/>
    </source>
</evidence>
<dbReference type="PROSITE" id="PS51450">
    <property type="entry name" value="LRR"/>
    <property type="match status" value="1"/>
</dbReference>
<evidence type="ECO:0000256" key="8">
    <source>
        <dbReference type="ARBA" id="ARBA00023170"/>
    </source>
</evidence>
<keyword evidence="4 10" id="KW-0732">Signal</keyword>
<dbReference type="InterPro" id="IPR011009">
    <property type="entry name" value="Kinase-like_dom_sf"/>
</dbReference>
<dbReference type="InterPro" id="IPR032675">
    <property type="entry name" value="LRR_dom_sf"/>
</dbReference>
<evidence type="ECO:0000256" key="2">
    <source>
        <dbReference type="ARBA" id="ARBA00022614"/>
    </source>
</evidence>
<protein>
    <recommendedName>
        <fullName evidence="11">Protein kinase domain-containing protein</fullName>
    </recommendedName>
</protein>
<evidence type="ECO:0000259" key="11">
    <source>
        <dbReference type="PROSITE" id="PS50011"/>
    </source>
</evidence>
<dbReference type="FunFam" id="3.30.200.20:FF:000285">
    <property type="entry name" value="Putative inactive leucine-rich repeat receptor-like protein kinase"/>
    <property type="match status" value="1"/>
</dbReference>
<dbReference type="InterPro" id="IPR001611">
    <property type="entry name" value="Leu-rich_rpt"/>
</dbReference>
<proteinExistence type="predicted"/>
<dbReference type="FunFam" id="1.10.510.10:FF:000431">
    <property type="entry name" value="Putative inactive leucine-rich repeat receptor-like protein kinase"/>
    <property type="match status" value="1"/>
</dbReference>
<evidence type="ECO:0000313" key="12">
    <source>
        <dbReference type="EMBL" id="GMN59200.1"/>
    </source>
</evidence>
<dbReference type="Gene3D" id="1.10.510.10">
    <property type="entry name" value="Transferase(Phosphotransferase) domain 1"/>
    <property type="match status" value="1"/>
</dbReference>
<dbReference type="GO" id="GO:0016020">
    <property type="term" value="C:membrane"/>
    <property type="evidence" value="ECO:0007669"/>
    <property type="project" value="UniProtKB-SubCell"/>
</dbReference>
<evidence type="ECO:0000256" key="4">
    <source>
        <dbReference type="ARBA" id="ARBA00022729"/>
    </source>
</evidence>
<name>A0AA88DQ70_FICCA</name>
<dbReference type="Pfam" id="PF07714">
    <property type="entry name" value="PK_Tyr_Ser-Thr"/>
    <property type="match status" value="1"/>
</dbReference>
<evidence type="ECO:0000256" key="1">
    <source>
        <dbReference type="ARBA" id="ARBA00004479"/>
    </source>
</evidence>
<feature type="domain" description="Protein kinase" evidence="11">
    <location>
        <begin position="445"/>
        <end position="720"/>
    </location>
</feature>
<evidence type="ECO:0000256" key="3">
    <source>
        <dbReference type="ARBA" id="ARBA00022692"/>
    </source>
</evidence>
<keyword evidence="7" id="KW-0472">Membrane</keyword>
<reference evidence="12" key="1">
    <citation type="submission" date="2023-07" db="EMBL/GenBank/DDBJ databases">
        <title>draft genome sequence of fig (Ficus carica).</title>
        <authorList>
            <person name="Takahashi T."/>
            <person name="Nishimura K."/>
        </authorList>
    </citation>
    <scope>NUCLEOTIDE SEQUENCE</scope>
</reference>
<keyword evidence="5" id="KW-0677">Repeat</keyword>
<dbReference type="PANTHER" id="PTHR48006:SF84">
    <property type="entry name" value="REPEAT TRANSMEMBRANE PROTEIN KINASE, PUTATIVE, EXPRESSED-RELATED"/>
    <property type="match status" value="1"/>
</dbReference>
<feature type="signal peptide" evidence="10">
    <location>
        <begin position="1"/>
        <end position="22"/>
    </location>
</feature>
<dbReference type="SUPFAM" id="SSF52058">
    <property type="entry name" value="L domain-like"/>
    <property type="match status" value="1"/>
</dbReference>
<keyword evidence="2" id="KW-0433">Leucine-rich repeat</keyword>
<dbReference type="InterPro" id="IPR000719">
    <property type="entry name" value="Prot_kinase_dom"/>
</dbReference>
<feature type="chain" id="PRO_5041661922" description="Protein kinase domain-containing protein" evidence="10">
    <location>
        <begin position="23"/>
        <end position="742"/>
    </location>
</feature>
<dbReference type="SUPFAM" id="SSF56112">
    <property type="entry name" value="Protein kinase-like (PK-like)"/>
    <property type="match status" value="1"/>
</dbReference>